<dbReference type="EMBL" id="KQ087198">
    <property type="protein sequence ID" value="KLT43141.1"/>
    <property type="molecule type" value="Genomic_DNA"/>
</dbReference>
<feature type="transmembrane region" description="Helical" evidence="2">
    <location>
        <begin position="833"/>
        <end position="853"/>
    </location>
</feature>
<dbReference type="PANTHER" id="PTHR13018">
    <property type="entry name" value="PROBABLE MEMBRANE PROTEIN DUF221-RELATED"/>
    <property type="match status" value="1"/>
</dbReference>
<name>A0A0J0XPT8_9TREE</name>
<evidence type="ECO:0000256" key="2">
    <source>
        <dbReference type="SAM" id="Phobius"/>
    </source>
</evidence>
<keyword evidence="2" id="KW-1133">Transmembrane helix</keyword>
<sequence length="1149" mass="122425">MSPPPRLAPARRQGGHAWQCNGDIRDWPAEWFTQDWYLDNKSLYDEIANQGIVYPPWSVWGSLCPSPTFPTSTISVVPNTTSLSTRSTAVSSVVVPTAAQGASSLASTSTSGTVAVSIPSTPTPTPSPTRSPSLAAFSTVSSTTSTTGSSIASPPTPSPANLGFTPWDYQAKGTVVAAAAAIGVGALLWGLWALLIRLKQLYAPRSWFLPPGSRPPASTIAAMLLPFLHLPPLNAPASDAQVMSHVGASALGIAVVSAVVGVGILLPLSIANVPHLSVTTPQNARGGKLGSLTDLSLLRLLNAHSPPLLTPAAGTQFASRGVLSSTTPMEGSRIRLIVILVLIAVLSVGGTLFIVWRTYAKLFAYSIRFDEASEGQSMVFIPASEAPAWKGLTETGIHRQLTKEAKDSGSVAGVFAIGGFDSIKEMTRERAHVLNVLEEAEALYIKSFPAFPSMPGNVNRSPPCNSRRVSSRLSFPLDSSSSSASLSGQLADFDPPGEGGSVFLEVEQRQSVMRRSGKFNVGDSVIRDEDGTFLPAKEPEPPKDLAPATDVPSPPSLSAQDFVRATRSSAQDLVAVLDDSRNRESYMTLSSDLTPPPTTRGDPPLSVRPQSILAPAILADLRAKITWSRARLQKLNMSIDKAQQEAMKEVATGTGATVGWIIVGRGVTSLPCAVELPGRTKEDILWDNLEEPVHCRIFWPKAASLAGVLGLIFVPFLVLAVSSAPGFAHHVQPLKPLARSDGFDSGVAESLVPAIAIIVLVCTGIELVQYFVRQTRPASNSELRFRALKGVTYLLLIIGTIWVITLGAILYGIDAYTENVGKAAAVADGVMFITWLSLVLVINLCILPGAAALQPQRLLRWVVQRRRAVTPRQRFQHNLPPNYNPATALAPLLAGMFYLFALCGVFPLISVPVLLLAYLSLVAHQWLTTRVFCVTRGGMADARAGLWALRRLGWAAGLQPFVFGLVLLSRREWALGGAGLGITAAAVAMSELLTVSLHRRRPTVCFSGLSLTDDSDSFERTQAAFHKRVESDHSALARFHILLPGLGRLAADNPLPFSTDAIDDYLSTERAMQAAPNATTDAFGASQTSVVVTPPADSARGLIYPPELLQPAPTVWLPRGQSTVAEQEVDALAMEGLTAVVDQARGAQR</sequence>
<dbReference type="Proteomes" id="UP000053611">
    <property type="component" value="Unassembled WGS sequence"/>
</dbReference>
<feature type="region of interest" description="Disordered" evidence="1">
    <location>
        <begin position="455"/>
        <end position="492"/>
    </location>
</feature>
<dbReference type="GeneID" id="28987208"/>
<feature type="region of interest" description="Disordered" evidence="1">
    <location>
        <begin position="113"/>
        <end position="138"/>
    </location>
</feature>
<keyword evidence="2" id="KW-0472">Membrane</keyword>
<feature type="transmembrane region" description="Helical" evidence="2">
    <location>
        <begin position="793"/>
        <end position="813"/>
    </location>
</feature>
<dbReference type="STRING" id="879819.A0A0J0XPT8"/>
<dbReference type="RefSeq" id="XP_018279632.1">
    <property type="nucleotide sequence ID" value="XM_018426605.1"/>
</dbReference>
<feature type="transmembrane region" description="Helical" evidence="2">
    <location>
        <begin position="334"/>
        <end position="356"/>
    </location>
</feature>
<proteinExistence type="predicted"/>
<accession>A0A0J0XPT8</accession>
<feature type="transmembrane region" description="Helical" evidence="2">
    <location>
        <begin position="246"/>
        <end position="270"/>
    </location>
</feature>
<evidence type="ECO:0000313" key="3">
    <source>
        <dbReference type="EMBL" id="KLT43141.1"/>
    </source>
</evidence>
<feature type="transmembrane region" description="Helical" evidence="2">
    <location>
        <begin position="906"/>
        <end position="927"/>
    </location>
</feature>
<evidence type="ECO:0008006" key="5">
    <source>
        <dbReference type="Google" id="ProtNLM"/>
    </source>
</evidence>
<feature type="compositionally biased region" description="Low complexity" evidence="1">
    <location>
        <begin position="471"/>
        <end position="490"/>
    </location>
</feature>
<feature type="region of interest" description="Disordered" evidence="1">
    <location>
        <begin position="586"/>
        <end position="607"/>
    </location>
</feature>
<dbReference type="AlphaFoldDB" id="A0A0J0XPT8"/>
<dbReference type="InterPro" id="IPR045122">
    <property type="entry name" value="Csc1-like"/>
</dbReference>
<feature type="compositionally biased region" description="Polar residues" evidence="1">
    <location>
        <begin position="456"/>
        <end position="468"/>
    </location>
</feature>
<dbReference type="OrthoDB" id="2591106at2759"/>
<feature type="transmembrane region" description="Helical" evidence="2">
    <location>
        <begin position="705"/>
        <end position="731"/>
    </location>
</feature>
<dbReference type="GO" id="GO:0005886">
    <property type="term" value="C:plasma membrane"/>
    <property type="evidence" value="ECO:0007669"/>
    <property type="project" value="TreeGrafter"/>
</dbReference>
<reference evidence="3 4" key="1">
    <citation type="submission" date="2015-03" db="EMBL/GenBank/DDBJ databases">
        <title>Genomics and transcriptomics of the oil-accumulating basidiomycete yeast T. oleaginosus allow insights into substrate utilization and the diverse evolutionary trajectories of mating systems in fungi.</title>
        <authorList>
            <consortium name="DOE Joint Genome Institute"/>
            <person name="Kourist R."/>
            <person name="Kracht O."/>
            <person name="Bracharz F."/>
            <person name="Lipzen A."/>
            <person name="Nolan M."/>
            <person name="Ohm R."/>
            <person name="Grigoriev I."/>
            <person name="Sun S."/>
            <person name="Heitman J."/>
            <person name="Bruck T."/>
            <person name="Nowrousian M."/>
        </authorList>
    </citation>
    <scope>NUCLEOTIDE SEQUENCE [LARGE SCALE GENOMIC DNA]</scope>
    <source>
        <strain evidence="3 4">IBC0246</strain>
    </source>
</reference>
<evidence type="ECO:0000313" key="4">
    <source>
        <dbReference type="Proteomes" id="UP000053611"/>
    </source>
</evidence>
<dbReference type="GO" id="GO:0005227">
    <property type="term" value="F:calcium-activated cation channel activity"/>
    <property type="evidence" value="ECO:0007669"/>
    <property type="project" value="InterPro"/>
</dbReference>
<feature type="transmembrane region" description="Helical" evidence="2">
    <location>
        <begin position="973"/>
        <end position="993"/>
    </location>
</feature>
<evidence type="ECO:0000256" key="1">
    <source>
        <dbReference type="SAM" id="MobiDB-lite"/>
    </source>
</evidence>
<gene>
    <name evidence="3" type="ORF">CC85DRAFT_327652</name>
</gene>
<protein>
    <recommendedName>
        <fullName evidence="5">CSC1/OSCA1-like 7TM region domain-containing protein</fullName>
    </recommendedName>
</protein>
<organism evidence="3 4">
    <name type="scientific">Cutaneotrichosporon oleaginosum</name>
    <dbReference type="NCBI Taxonomy" id="879819"/>
    <lineage>
        <taxon>Eukaryota</taxon>
        <taxon>Fungi</taxon>
        <taxon>Dikarya</taxon>
        <taxon>Basidiomycota</taxon>
        <taxon>Agaricomycotina</taxon>
        <taxon>Tremellomycetes</taxon>
        <taxon>Trichosporonales</taxon>
        <taxon>Trichosporonaceae</taxon>
        <taxon>Cutaneotrichosporon</taxon>
    </lineage>
</organism>
<feature type="transmembrane region" description="Helical" evidence="2">
    <location>
        <begin position="175"/>
        <end position="196"/>
    </location>
</feature>
<feature type="region of interest" description="Disordered" evidence="1">
    <location>
        <begin position="529"/>
        <end position="558"/>
    </location>
</feature>
<feature type="transmembrane region" description="Helical" evidence="2">
    <location>
        <begin position="948"/>
        <end position="967"/>
    </location>
</feature>
<keyword evidence="2" id="KW-0812">Transmembrane</keyword>
<keyword evidence="4" id="KW-1185">Reference proteome</keyword>
<feature type="transmembrane region" description="Helical" evidence="2">
    <location>
        <begin position="751"/>
        <end position="772"/>
    </location>
</feature>